<reference evidence="1" key="1">
    <citation type="submission" date="2021-06" db="EMBL/GenBank/DDBJ databases">
        <authorList>
            <consortium name="DOE Joint Genome Institute"/>
            <person name="Mondo S.J."/>
            <person name="Amses K.R."/>
            <person name="Simmons D.R."/>
            <person name="Longcore J.E."/>
            <person name="Seto K."/>
            <person name="Alves G.H."/>
            <person name="Bonds A.E."/>
            <person name="Quandt C.A."/>
            <person name="Davis W.J."/>
            <person name="Chang Y."/>
            <person name="Letcher P.M."/>
            <person name="Powell M.J."/>
            <person name="Kuo A."/>
            <person name="Labutti K."/>
            <person name="Pangilinan J."/>
            <person name="Andreopoulos W."/>
            <person name="Tritt A."/>
            <person name="Riley R."/>
            <person name="Hundley H."/>
            <person name="Johnson J."/>
            <person name="Lipzen A."/>
            <person name="Barry K."/>
            <person name="Berbee M.L."/>
            <person name="Buchler N.E."/>
            <person name="Grigoriev I.V."/>
            <person name="Spatafora J.W."/>
            <person name="Stajich J.E."/>
            <person name="James T.Y."/>
        </authorList>
    </citation>
    <scope>NUCLEOTIDE SEQUENCE</scope>
    <source>
        <strain evidence="1">AG</strain>
    </source>
</reference>
<protein>
    <submittedName>
        <fullName evidence="1">Uncharacterized protein</fullName>
    </submittedName>
</protein>
<accession>A0AAD5EJN0</accession>
<reference evidence="1" key="2">
    <citation type="journal article" date="2022" name="Proc. Natl. Acad. Sci. U.S.A.">
        <title>Diploid-dominant life cycles characterize the early evolution of Fungi.</title>
        <authorList>
            <person name="Amses K.R."/>
            <person name="Simmons D.R."/>
            <person name="Longcore J.E."/>
            <person name="Mondo S.J."/>
            <person name="Seto K."/>
            <person name="Jeronimo G.H."/>
            <person name="Bonds A.E."/>
            <person name="Quandt C.A."/>
            <person name="Davis W.J."/>
            <person name="Chang Y."/>
            <person name="Federici B.A."/>
            <person name="Kuo A."/>
            <person name="LaButti K."/>
            <person name="Pangilinan J."/>
            <person name="Andreopoulos W."/>
            <person name="Tritt A."/>
            <person name="Riley R."/>
            <person name="Hundley H."/>
            <person name="Johnson J."/>
            <person name="Lipzen A."/>
            <person name="Barry K."/>
            <person name="Lang B.F."/>
            <person name="Cuomo C.A."/>
            <person name="Buchler N.E."/>
            <person name="Grigoriev I.V."/>
            <person name="Spatafora J.W."/>
            <person name="Stajich J.E."/>
            <person name="James T.Y."/>
        </authorList>
    </citation>
    <scope>NUCLEOTIDE SEQUENCE</scope>
    <source>
        <strain evidence="1">AG</strain>
    </source>
</reference>
<dbReference type="PROSITE" id="PS51257">
    <property type="entry name" value="PROKAR_LIPOPROTEIN"/>
    <property type="match status" value="1"/>
</dbReference>
<evidence type="ECO:0000313" key="2">
    <source>
        <dbReference type="Proteomes" id="UP001206595"/>
    </source>
</evidence>
<name>A0AAD5EJN0_UMBRA</name>
<dbReference type="Proteomes" id="UP001206595">
    <property type="component" value="Unassembled WGS sequence"/>
</dbReference>
<proteinExistence type="predicted"/>
<sequence>MVQLKTLRRTKRPYGFLKASSRRCNSASSSAAACEDSLIGLLVGTEAILPLIEMPISSNT</sequence>
<dbReference type="AlphaFoldDB" id="A0AAD5EJN0"/>
<gene>
    <name evidence="1" type="ORF">K450DRAFT_218696</name>
</gene>
<dbReference type="RefSeq" id="XP_051449220.1">
    <property type="nucleotide sequence ID" value="XM_051585251.1"/>
</dbReference>
<comment type="caution">
    <text evidence="1">The sequence shown here is derived from an EMBL/GenBank/DDBJ whole genome shotgun (WGS) entry which is preliminary data.</text>
</comment>
<dbReference type="GeneID" id="75910601"/>
<dbReference type="EMBL" id="MU620893">
    <property type="protein sequence ID" value="KAI8584216.1"/>
    <property type="molecule type" value="Genomic_DNA"/>
</dbReference>
<organism evidence="1 2">
    <name type="scientific">Umbelopsis ramanniana AG</name>
    <dbReference type="NCBI Taxonomy" id="1314678"/>
    <lineage>
        <taxon>Eukaryota</taxon>
        <taxon>Fungi</taxon>
        <taxon>Fungi incertae sedis</taxon>
        <taxon>Mucoromycota</taxon>
        <taxon>Mucoromycotina</taxon>
        <taxon>Umbelopsidomycetes</taxon>
        <taxon>Umbelopsidales</taxon>
        <taxon>Umbelopsidaceae</taxon>
        <taxon>Umbelopsis</taxon>
    </lineage>
</organism>
<keyword evidence="2" id="KW-1185">Reference proteome</keyword>
<evidence type="ECO:0000313" key="1">
    <source>
        <dbReference type="EMBL" id="KAI8584216.1"/>
    </source>
</evidence>